<dbReference type="AlphaFoldDB" id="A0A1M6QY43"/>
<dbReference type="RefSeq" id="WP_238456741.1">
    <property type="nucleotide sequence ID" value="NZ_FRAR01000009.1"/>
</dbReference>
<proteinExistence type="predicted"/>
<evidence type="ECO:0000313" key="5">
    <source>
        <dbReference type="EMBL" id="SHK25063.1"/>
    </source>
</evidence>
<dbReference type="GO" id="GO:0016491">
    <property type="term" value="F:oxidoreductase activity"/>
    <property type="evidence" value="ECO:0007669"/>
    <property type="project" value="InterPro"/>
</dbReference>
<dbReference type="InterPro" id="IPR017900">
    <property type="entry name" value="4Fe4S_Fe_S_CS"/>
</dbReference>
<dbReference type="SUPFAM" id="SSF54862">
    <property type="entry name" value="4Fe-4S ferredoxins"/>
    <property type="match status" value="1"/>
</dbReference>
<keyword evidence="1" id="KW-0479">Metal-binding</keyword>
<dbReference type="GO" id="GO:0020037">
    <property type="term" value="F:heme binding"/>
    <property type="evidence" value="ECO:0007669"/>
    <property type="project" value="InterPro"/>
</dbReference>
<keyword evidence="3" id="KW-0411">Iron-sulfur</keyword>
<feature type="domain" description="4Fe-4S ferredoxin-type" evidence="4">
    <location>
        <begin position="112"/>
        <end position="141"/>
    </location>
</feature>
<dbReference type="Gene3D" id="3.30.70.20">
    <property type="match status" value="1"/>
</dbReference>
<dbReference type="Proteomes" id="UP000183997">
    <property type="component" value="Unassembled WGS sequence"/>
</dbReference>
<dbReference type="PROSITE" id="PS51379">
    <property type="entry name" value="4FE4S_FER_2"/>
    <property type="match status" value="2"/>
</dbReference>
<evidence type="ECO:0000256" key="2">
    <source>
        <dbReference type="ARBA" id="ARBA00023004"/>
    </source>
</evidence>
<evidence type="ECO:0000256" key="1">
    <source>
        <dbReference type="ARBA" id="ARBA00022723"/>
    </source>
</evidence>
<reference evidence="6" key="1">
    <citation type="submission" date="2016-11" db="EMBL/GenBank/DDBJ databases">
        <authorList>
            <person name="Varghese N."/>
            <person name="Submissions S."/>
        </authorList>
    </citation>
    <scope>NUCLEOTIDE SEQUENCE [LARGE SCALE GENOMIC DNA]</scope>
    <source>
        <strain evidence="6">DSM 10349</strain>
    </source>
</reference>
<evidence type="ECO:0000313" key="6">
    <source>
        <dbReference type="Proteomes" id="UP000183997"/>
    </source>
</evidence>
<gene>
    <name evidence="5" type="ORF">SAMN02745123_01271</name>
</gene>
<evidence type="ECO:0000259" key="4">
    <source>
        <dbReference type="PROSITE" id="PS51379"/>
    </source>
</evidence>
<name>A0A1M6QY43_9FIRM</name>
<organism evidence="5 6">
    <name type="scientific">Desulforamulus aeronauticus DSM 10349</name>
    <dbReference type="NCBI Taxonomy" id="1121421"/>
    <lineage>
        <taxon>Bacteria</taxon>
        <taxon>Bacillati</taxon>
        <taxon>Bacillota</taxon>
        <taxon>Clostridia</taxon>
        <taxon>Eubacteriales</taxon>
        <taxon>Peptococcaceae</taxon>
        <taxon>Desulforamulus</taxon>
    </lineage>
</organism>
<dbReference type="SUPFAM" id="SSF56014">
    <property type="entry name" value="Nitrite and sulphite reductase 4Fe-4S domain-like"/>
    <property type="match status" value="1"/>
</dbReference>
<evidence type="ECO:0000256" key="3">
    <source>
        <dbReference type="ARBA" id="ARBA00023014"/>
    </source>
</evidence>
<dbReference type="PROSITE" id="PS00198">
    <property type="entry name" value="4FE4S_FER_1"/>
    <property type="match status" value="2"/>
</dbReference>
<dbReference type="STRING" id="1121421.SAMN02745123_01271"/>
<dbReference type="Gene3D" id="3.30.413.10">
    <property type="entry name" value="Sulfite Reductase Hemoprotein, domain 1"/>
    <property type="match status" value="1"/>
</dbReference>
<dbReference type="EMBL" id="FRAR01000009">
    <property type="protein sequence ID" value="SHK25063.1"/>
    <property type="molecule type" value="Genomic_DNA"/>
</dbReference>
<sequence length="210" mass="23135">MDFHGSEMYEITCCRDCHNAIIDLAQIEKACQDLLQEHDFSARQRRHLGGVKAKYHDIFKIAIAGCPNSCSQPQVKDFGLQGQSVPEVGEGCTGCGLCVTVCPDNSIVINEAGPQIDRSLCLNCGQCARSCPTGTIHTRLRGYRVIWGGKLGRRPMLAKDVCLLTDEQGAVSYLQQAIELLLKEGQPGERFGALLERIKQKNDKKISTRV</sequence>
<accession>A0A1M6QY43</accession>
<dbReference type="Pfam" id="PF00037">
    <property type="entry name" value="Fer4"/>
    <property type="match status" value="2"/>
</dbReference>
<dbReference type="GO" id="GO:0051536">
    <property type="term" value="F:iron-sulfur cluster binding"/>
    <property type="evidence" value="ECO:0007669"/>
    <property type="project" value="UniProtKB-KW"/>
</dbReference>
<dbReference type="GO" id="GO:0046872">
    <property type="term" value="F:metal ion binding"/>
    <property type="evidence" value="ECO:0007669"/>
    <property type="project" value="UniProtKB-KW"/>
</dbReference>
<protein>
    <submittedName>
        <fullName evidence="5">4Fe-4S dicluster domain-containing protein</fullName>
    </submittedName>
</protein>
<keyword evidence="6" id="KW-1185">Reference proteome</keyword>
<dbReference type="InterPro" id="IPR045854">
    <property type="entry name" value="NO2/SO3_Rdtase_4Fe4S_sf"/>
</dbReference>
<dbReference type="InterPro" id="IPR006067">
    <property type="entry name" value="NO2/SO3_Rdtase_4Fe4S_dom"/>
</dbReference>
<feature type="domain" description="4Fe-4S ferredoxin-type" evidence="4">
    <location>
        <begin position="84"/>
        <end position="111"/>
    </location>
</feature>
<dbReference type="Pfam" id="PF01077">
    <property type="entry name" value="NIR_SIR"/>
    <property type="match status" value="1"/>
</dbReference>
<dbReference type="InterPro" id="IPR017896">
    <property type="entry name" value="4Fe4S_Fe-S-bd"/>
</dbReference>
<keyword evidence="2" id="KW-0408">Iron</keyword>